<evidence type="ECO:0000313" key="3">
    <source>
        <dbReference type="EMBL" id="KYQ58028.1"/>
    </source>
</evidence>
<feature type="non-terminal residue" evidence="3">
    <location>
        <position position="1"/>
    </location>
</feature>
<proteinExistence type="predicted"/>
<gene>
    <name evidence="3" type="ORF">ALC60_03079</name>
</gene>
<keyword evidence="4" id="KW-1185">Reference proteome</keyword>
<sequence length="116" mass="13457">ALLDLFSLDRKIEAVDPNGSHESREKEKEKKGRDSERDTEPLRESRYLLFLSLSLYLFLSFSFSLRGLFRAAISFPLKWPDPIRFHGVLRYARVHASLTLFSIDGWLVQCDRPSPS</sequence>
<name>A0A151XCK9_9HYME</name>
<dbReference type="AlphaFoldDB" id="A0A151XCK9"/>
<evidence type="ECO:0000256" key="1">
    <source>
        <dbReference type="SAM" id="MobiDB-lite"/>
    </source>
</evidence>
<dbReference type="EMBL" id="KQ982314">
    <property type="protein sequence ID" value="KYQ58028.1"/>
    <property type="molecule type" value="Genomic_DNA"/>
</dbReference>
<feature type="transmembrane region" description="Helical" evidence="2">
    <location>
        <begin position="47"/>
        <end position="69"/>
    </location>
</feature>
<reference evidence="3 4" key="1">
    <citation type="submission" date="2015-09" db="EMBL/GenBank/DDBJ databases">
        <title>Trachymyrmex zeteki WGS genome.</title>
        <authorList>
            <person name="Nygaard S."/>
            <person name="Hu H."/>
            <person name="Boomsma J."/>
            <person name="Zhang G."/>
        </authorList>
    </citation>
    <scope>NUCLEOTIDE SEQUENCE [LARGE SCALE GENOMIC DNA]</scope>
    <source>
        <strain evidence="3">Tzet28-1</strain>
        <tissue evidence="3">Whole body</tissue>
    </source>
</reference>
<evidence type="ECO:0000256" key="2">
    <source>
        <dbReference type="SAM" id="Phobius"/>
    </source>
</evidence>
<keyword evidence="2" id="KW-1133">Transmembrane helix</keyword>
<keyword evidence="2" id="KW-0472">Membrane</keyword>
<evidence type="ECO:0000313" key="4">
    <source>
        <dbReference type="Proteomes" id="UP000075809"/>
    </source>
</evidence>
<accession>A0A151XCK9</accession>
<keyword evidence="2" id="KW-0812">Transmembrane</keyword>
<organism evidence="3 4">
    <name type="scientific">Mycetomoellerius zeteki</name>
    <dbReference type="NCBI Taxonomy" id="64791"/>
    <lineage>
        <taxon>Eukaryota</taxon>
        <taxon>Metazoa</taxon>
        <taxon>Ecdysozoa</taxon>
        <taxon>Arthropoda</taxon>
        <taxon>Hexapoda</taxon>
        <taxon>Insecta</taxon>
        <taxon>Pterygota</taxon>
        <taxon>Neoptera</taxon>
        <taxon>Endopterygota</taxon>
        <taxon>Hymenoptera</taxon>
        <taxon>Apocrita</taxon>
        <taxon>Aculeata</taxon>
        <taxon>Formicoidea</taxon>
        <taxon>Formicidae</taxon>
        <taxon>Myrmicinae</taxon>
        <taxon>Mycetomoellerius</taxon>
    </lineage>
</organism>
<protein>
    <submittedName>
        <fullName evidence="3">Uncharacterized protein</fullName>
    </submittedName>
</protein>
<feature type="region of interest" description="Disordered" evidence="1">
    <location>
        <begin position="16"/>
        <end position="40"/>
    </location>
</feature>
<dbReference type="Proteomes" id="UP000075809">
    <property type="component" value="Unassembled WGS sequence"/>
</dbReference>